<dbReference type="GO" id="GO:0003676">
    <property type="term" value="F:nucleic acid binding"/>
    <property type="evidence" value="ECO:0007669"/>
    <property type="project" value="InterPro"/>
</dbReference>
<dbReference type="InterPro" id="IPR036397">
    <property type="entry name" value="RNaseH_sf"/>
</dbReference>
<dbReference type="Proteomes" id="UP000187203">
    <property type="component" value="Unassembled WGS sequence"/>
</dbReference>
<dbReference type="OrthoDB" id="1739513at2759"/>
<dbReference type="AlphaFoldDB" id="A0A1R3J1I0"/>
<name>A0A1R3J1I0_9ROSI</name>
<dbReference type="SUPFAM" id="SSF53098">
    <property type="entry name" value="Ribonuclease H-like"/>
    <property type="match status" value="1"/>
</dbReference>
<gene>
    <name evidence="1" type="ORF">COLO4_20126</name>
</gene>
<dbReference type="InterPro" id="IPR012337">
    <property type="entry name" value="RNaseH-like_sf"/>
</dbReference>
<reference evidence="2" key="1">
    <citation type="submission" date="2013-09" db="EMBL/GenBank/DDBJ databases">
        <title>Corchorus olitorius genome sequencing.</title>
        <authorList>
            <person name="Alam M."/>
            <person name="Haque M.S."/>
            <person name="Islam M.S."/>
            <person name="Emdad E.M."/>
            <person name="Islam M.M."/>
            <person name="Ahmed B."/>
            <person name="Halim A."/>
            <person name="Hossen Q.M.M."/>
            <person name="Hossain M.Z."/>
            <person name="Ahmed R."/>
            <person name="Khan M.M."/>
            <person name="Islam R."/>
            <person name="Rashid M.M."/>
            <person name="Khan S.A."/>
            <person name="Rahman M.S."/>
            <person name="Alam M."/>
            <person name="Yahiya A.S."/>
            <person name="Khan M.S."/>
            <person name="Azam M.S."/>
            <person name="Haque T."/>
            <person name="Lashkar M.Z.H."/>
            <person name="Akhand A.I."/>
            <person name="Morshed G."/>
            <person name="Roy S."/>
            <person name="Uddin K.S."/>
            <person name="Rabeya T."/>
            <person name="Hossain A.S."/>
            <person name="Chowdhury A."/>
            <person name="Snigdha A.R."/>
            <person name="Mortoza M.S."/>
            <person name="Matin S.A."/>
            <person name="Hoque S.M.E."/>
            <person name="Islam M.K."/>
            <person name="Roy D.K."/>
            <person name="Haider R."/>
            <person name="Moosa M.M."/>
            <person name="Elias S.M."/>
            <person name="Hasan A.M."/>
            <person name="Jahan S."/>
            <person name="Shafiuddin M."/>
            <person name="Mahmood N."/>
            <person name="Shommy N.S."/>
        </authorList>
    </citation>
    <scope>NUCLEOTIDE SEQUENCE [LARGE SCALE GENOMIC DNA]</scope>
    <source>
        <strain evidence="2">cv. O-4</strain>
    </source>
</reference>
<organism evidence="1 2">
    <name type="scientific">Corchorus olitorius</name>
    <dbReference type="NCBI Taxonomy" id="93759"/>
    <lineage>
        <taxon>Eukaryota</taxon>
        <taxon>Viridiplantae</taxon>
        <taxon>Streptophyta</taxon>
        <taxon>Embryophyta</taxon>
        <taxon>Tracheophyta</taxon>
        <taxon>Spermatophyta</taxon>
        <taxon>Magnoliopsida</taxon>
        <taxon>eudicotyledons</taxon>
        <taxon>Gunneridae</taxon>
        <taxon>Pentapetalae</taxon>
        <taxon>rosids</taxon>
        <taxon>malvids</taxon>
        <taxon>Malvales</taxon>
        <taxon>Malvaceae</taxon>
        <taxon>Grewioideae</taxon>
        <taxon>Apeibeae</taxon>
        <taxon>Corchorus</taxon>
    </lineage>
</organism>
<evidence type="ECO:0008006" key="3">
    <source>
        <dbReference type="Google" id="ProtNLM"/>
    </source>
</evidence>
<comment type="caution">
    <text evidence="1">The sequence shown here is derived from an EMBL/GenBank/DDBJ whole genome shotgun (WGS) entry which is preliminary data.</text>
</comment>
<keyword evidence="2" id="KW-1185">Reference proteome</keyword>
<dbReference type="STRING" id="93759.A0A1R3J1I0"/>
<evidence type="ECO:0000313" key="2">
    <source>
        <dbReference type="Proteomes" id="UP000187203"/>
    </source>
</evidence>
<protein>
    <recommendedName>
        <fullName evidence="3">Integrase, catalytic core</fullName>
    </recommendedName>
</protein>
<dbReference type="Gene3D" id="3.30.420.10">
    <property type="entry name" value="Ribonuclease H-like superfamily/Ribonuclease H"/>
    <property type="match status" value="1"/>
</dbReference>
<dbReference type="PANTHER" id="PTHR48475">
    <property type="entry name" value="RIBONUCLEASE H"/>
    <property type="match status" value="1"/>
</dbReference>
<accession>A0A1R3J1I0</accession>
<dbReference type="PANTHER" id="PTHR48475:SF1">
    <property type="entry name" value="RNASE H TYPE-1 DOMAIN-CONTAINING PROTEIN"/>
    <property type="match status" value="1"/>
</dbReference>
<evidence type="ECO:0000313" key="1">
    <source>
        <dbReference type="EMBL" id="OMO88688.1"/>
    </source>
</evidence>
<proteinExistence type="predicted"/>
<dbReference type="EMBL" id="AWUE01017025">
    <property type="protein sequence ID" value="OMO88688.1"/>
    <property type="molecule type" value="Genomic_DNA"/>
</dbReference>
<sequence>MDIQRIKLRLKEAPTHVLTVEEEPDGNPWYYDIIQYLKYQKYPERATDYDKRVIRRMSLGYFLDGEFKIIHNNSAPRCATLNGAVEAANKNIKNIIRKMTETYKDFHEKLPFALHAYRTYTRTSIGATPFYLVYGIEAVVPIEVEIPSLLVYHEVKLEESEWKQERYD</sequence>